<dbReference type="PANTHER" id="PTHR11895">
    <property type="entry name" value="TRANSAMIDASE"/>
    <property type="match status" value="1"/>
</dbReference>
<dbReference type="InterPro" id="IPR036928">
    <property type="entry name" value="AS_sf"/>
</dbReference>
<feature type="domain" description="Amidase" evidence="1">
    <location>
        <begin position="41"/>
        <end position="459"/>
    </location>
</feature>
<evidence type="ECO:0000313" key="3">
    <source>
        <dbReference type="Proteomes" id="UP000217005"/>
    </source>
</evidence>
<dbReference type="Gene3D" id="3.90.1300.10">
    <property type="entry name" value="Amidase signature (AS) domain"/>
    <property type="match status" value="1"/>
</dbReference>
<evidence type="ECO:0000259" key="1">
    <source>
        <dbReference type="Pfam" id="PF01425"/>
    </source>
</evidence>
<reference evidence="2 3" key="1">
    <citation type="submission" date="2017-05" db="EMBL/GenBank/DDBJ databases">
        <title>Complete and WGS of Bordetella genogroups.</title>
        <authorList>
            <person name="Spilker T."/>
            <person name="LiPuma J."/>
        </authorList>
    </citation>
    <scope>NUCLEOTIDE SEQUENCE [LARGE SCALE GENOMIC DNA]</scope>
    <source>
        <strain evidence="2 3">AU17610</strain>
    </source>
</reference>
<protein>
    <recommendedName>
        <fullName evidence="1">Amidase domain-containing protein</fullName>
    </recommendedName>
</protein>
<evidence type="ECO:0000313" key="2">
    <source>
        <dbReference type="EMBL" id="OZI36385.1"/>
    </source>
</evidence>
<dbReference type="NCBIfam" id="NF005688">
    <property type="entry name" value="PRK07488.1"/>
    <property type="match status" value="1"/>
</dbReference>
<comment type="caution">
    <text evidence="2">The sequence shown here is derived from an EMBL/GenBank/DDBJ whole genome shotgun (WGS) entry which is preliminary data.</text>
</comment>
<dbReference type="SUPFAM" id="SSF75304">
    <property type="entry name" value="Amidase signature (AS) enzymes"/>
    <property type="match status" value="1"/>
</dbReference>
<gene>
    <name evidence="2" type="ORF">CEG14_15405</name>
</gene>
<dbReference type="InterPro" id="IPR023631">
    <property type="entry name" value="Amidase_dom"/>
</dbReference>
<dbReference type="OrthoDB" id="9811471at2"/>
<dbReference type="EMBL" id="NEVL01000003">
    <property type="protein sequence ID" value="OZI36385.1"/>
    <property type="molecule type" value="Genomic_DNA"/>
</dbReference>
<dbReference type="Pfam" id="PF01425">
    <property type="entry name" value="Amidase"/>
    <property type="match status" value="1"/>
</dbReference>
<accession>A0A261SGV1</accession>
<organism evidence="2 3">
    <name type="scientific">Bordetella genomosp. 1</name>
    <dbReference type="NCBI Taxonomy" id="1395607"/>
    <lineage>
        <taxon>Bacteria</taxon>
        <taxon>Pseudomonadati</taxon>
        <taxon>Pseudomonadota</taxon>
        <taxon>Betaproteobacteria</taxon>
        <taxon>Burkholderiales</taxon>
        <taxon>Alcaligenaceae</taxon>
        <taxon>Bordetella</taxon>
    </lineage>
</organism>
<dbReference type="InterPro" id="IPR000120">
    <property type="entry name" value="Amidase"/>
</dbReference>
<dbReference type="GO" id="GO:0003824">
    <property type="term" value="F:catalytic activity"/>
    <property type="evidence" value="ECO:0007669"/>
    <property type="project" value="InterPro"/>
</dbReference>
<name>A0A261SGV1_9BORD</name>
<dbReference type="AlphaFoldDB" id="A0A261SGV1"/>
<dbReference type="Proteomes" id="UP000217005">
    <property type="component" value="Unassembled WGS sequence"/>
</dbReference>
<dbReference type="PANTHER" id="PTHR11895:SF151">
    <property type="entry name" value="GLUTAMYL-TRNA(GLN) AMIDOTRANSFERASE SUBUNIT A"/>
    <property type="match status" value="1"/>
</dbReference>
<sequence length="472" mass="48847">MLACPSEGSSTMQDPGKLDATALLDAYRTGALTPAAYAEYVIDAAARERHLNALQHFEPERLRLDMESAARQGYAGALAAVPLVVKDNINTTGYPTSAGTRALLAHRPATDAAAVAALSAAGAVVGAKAGMHELAFGVTSNNAVTGAIRNPHDPGRIPGGSSGGTAAAIAAGLFPAGLGTDTGGSARIPAALCGIVGYRPTTGRYDGSGVVPISHTRDTVGPFARSVRDICLLDRVLSGEGATAPALDLPGIRLGVARTRFFDDLDPAVANAVQGRIDALARAGVRIVEVDLGEIWTHDDAFSFPVVFHEVMRDLPAYLAQHAPGVTFDALIAGVGSPDVAGALRSQLGPDATSDEVYRAAIEVHRPAMRRLYARAFETHRLDALVFPTTPITARPIGEDETVLVNGGAQPTFPTYIRNTDLASNLGAPGISLPCPVGAGELPVGIEFDGLPGQDLRLLALAIAVERVTRGD</sequence>
<proteinExistence type="predicted"/>